<proteinExistence type="predicted"/>
<organism evidence="2 3">
    <name type="scientific">Shewanella yunxiaonensis</name>
    <dbReference type="NCBI Taxonomy" id="2829809"/>
    <lineage>
        <taxon>Bacteria</taxon>
        <taxon>Pseudomonadati</taxon>
        <taxon>Pseudomonadota</taxon>
        <taxon>Gammaproteobacteria</taxon>
        <taxon>Alteromonadales</taxon>
        <taxon>Shewanellaceae</taxon>
        <taxon>Shewanella</taxon>
    </lineage>
</organism>
<dbReference type="EMBL" id="CP073587">
    <property type="protein sequence ID" value="QUN04626.1"/>
    <property type="molecule type" value="Genomic_DNA"/>
</dbReference>
<keyword evidence="1" id="KW-0472">Membrane</keyword>
<keyword evidence="1" id="KW-0812">Transmembrane</keyword>
<protein>
    <submittedName>
        <fullName evidence="2">Uncharacterized protein</fullName>
    </submittedName>
</protein>
<evidence type="ECO:0000313" key="2">
    <source>
        <dbReference type="EMBL" id="QUN04626.1"/>
    </source>
</evidence>
<keyword evidence="1" id="KW-1133">Transmembrane helix</keyword>
<accession>A0ABX7YR20</accession>
<reference evidence="2 3" key="1">
    <citation type="submission" date="2021-04" db="EMBL/GenBank/DDBJ databases">
        <title>Novel species identification of genus Shewanella.</title>
        <authorList>
            <person name="Liu G."/>
        </authorList>
    </citation>
    <scope>NUCLEOTIDE SEQUENCE [LARGE SCALE GENOMIC DNA]</scope>
    <source>
        <strain evidence="2 3">FJAT-54481</strain>
    </source>
</reference>
<evidence type="ECO:0000313" key="3">
    <source>
        <dbReference type="Proteomes" id="UP000679575"/>
    </source>
</evidence>
<feature type="transmembrane region" description="Helical" evidence="1">
    <location>
        <begin position="85"/>
        <end position="106"/>
    </location>
</feature>
<keyword evidence="3" id="KW-1185">Reference proteome</keyword>
<dbReference type="RefSeq" id="WP_212593681.1">
    <property type="nucleotide sequence ID" value="NZ_CP073587.1"/>
</dbReference>
<dbReference type="Proteomes" id="UP000679575">
    <property type="component" value="Chromosome"/>
</dbReference>
<sequence length="107" mass="11662">MIIVLITAVVLYFSIQLLQRDRAATDFGTAFTIVFVPALIIFLGNLAIGLLGLPPLLTFVPMALAIVSIFLISKHAFEWGNKKSLILTAIYFLTLVVSEVGITRLVA</sequence>
<gene>
    <name evidence="2" type="ORF">KDN34_10165</name>
</gene>
<feature type="transmembrane region" description="Helical" evidence="1">
    <location>
        <begin position="30"/>
        <end position="51"/>
    </location>
</feature>
<evidence type="ECO:0000256" key="1">
    <source>
        <dbReference type="SAM" id="Phobius"/>
    </source>
</evidence>
<feature type="transmembrane region" description="Helical" evidence="1">
    <location>
        <begin position="56"/>
        <end position="73"/>
    </location>
</feature>
<name>A0ABX7YR20_9GAMM</name>